<evidence type="ECO:0000256" key="8">
    <source>
        <dbReference type="ARBA" id="ARBA00022912"/>
    </source>
</evidence>
<proteinExistence type="predicted"/>
<feature type="domain" description="IRF tryptophan pentad repeat" evidence="23">
    <location>
        <begin position="372"/>
        <end position="480"/>
    </location>
</feature>
<dbReference type="Gene3D" id="3.90.190.10">
    <property type="entry name" value="Protein tyrosine phosphatase superfamily"/>
    <property type="match status" value="1"/>
</dbReference>
<dbReference type="SMART" id="SM00404">
    <property type="entry name" value="PTPc_motif"/>
    <property type="match status" value="1"/>
</dbReference>
<feature type="compositionally biased region" description="Polar residues" evidence="20">
    <location>
        <begin position="491"/>
        <end position="506"/>
    </location>
</feature>
<evidence type="ECO:0000259" key="21">
    <source>
        <dbReference type="PROSITE" id="PS50054"/>
    </source>
</evidence>
<dbReference type="EC" id="3.1.3.48" evidence="3"/>
<keyword evidence="5" id="KW-1003">Cell membrane</keyword>
<dbReference type="EC" id="3.1.3.16" evidence="4"/>
<dbReference type="SMART" id="SM01243">
    <property type="entry name" value="IRF-3"/>
    <property type="match status" value="1"/>
</dbReference>
<keyword evidence="13" id="KW-0804">Transcription</keyword>
<keyword evidence="15" id="KW-0449">Lipoprotein</keyword>
<dbReference type="InterPro" id="IPR000387">
    <property type="entry name" value="Tyr_Pase_dom"/>
</dbReference>
<keyword evidence="14" id="KW-0539">Nucleus</keyword>
<keyword evidence="6" id="KW-0519">Myristate</keyword>
<feature type="region of interest" description="Disordered" evidence="20">
    <location>
        <begin position="484"/>
        <end position="548"/>
    </location>
</feature>
<dbReference type="Pfam" id="PF10401">
    <property type="entry name" value="IRF-3"/>
    <property type="match status" value="1"/>
</dbReference>
<dbReference type="PRINTS" id="PR00267">
    <property type="entry name" value="INTFRNREGFCT"/>
</dbReference>
<dbReference type="GeneID" id="108501051"/>
<evidence type="ECO:0000256" key="13">
    <source>
        <dbReference type="ARBA" id="ARBA00023163"/>
    </source>
</evidence>
<dbReference type="GO" id="GO:0002376">
    <property type="term" value="P:immune system process"/>
    <property type="evidence" value="ECO:0007669"/>
    <property type="project" value="TreeGrafter"/>
</dbReference>
<dbReference type="FunFam" id="3.90.190.10:FF:000052">
    <property type="entry name" value="Dual specificity phosphatase 15"/>
    <property type="match status" value="1"/>
</dbReference>
<evidence type="ECO:0000256" key="16">
    <source>
        <dbReference type="ARBA" id="ARBA00047761"/>
    </source>
</evidence>
<evidence type="ECO:0000256" key="11">
    <source>
        <dbReference type="ARBA" id="ARBA00023136"/>
    </source>
</evidence>
<keyword evidence="7" id="KW-0378">Hydrolase</keyword>
<evidence type="ECO:0000256" key="3">
    <source>
        <dbReference type="ARBA" id="ARBA00013064"/>
    </source>
</evidence>
<feature type="domain" description="Tyrosine-protein phosphatase" evidence="21">
    <location>
        <begin position="4"/>
        <end position="144"/>
    </location>
</feature>
<evidence type="ECO:0000259" key="22">
    <source>
        <dbReference type="PROSITE" id="PS50056"/>
    </source>
</evidence>
<evidence type="ECO:0000256" key="2">
    <source>
        <dbReference type="ARBA" id="ARBA00004342"/>
    </source>
</evidence>
<dbReference type="InterPro" id="IPR019817">
    <property type="entry name" value="Interferon_reg_fac_CS"/>
</dbReference>
<evidence type="ECO:0000256" key="15">
    <source>
        <dbReference type="ARBA" id="ARBA00023288"/>
    </source>
</evidence>
<evidence type="ECO:0000256" key="7">
    <source>
        <dbReference type="ARBA" id="ARBA00022801"/>
    </source>
</evidence>
<name>A0A6J0HX14_9PASS</name>
<dbReference type="RefSeq" id="XP_017678064.1">
    <property type="nucleotide sequence ID" value="XM_017822575.1"/>
</dbReference>
<dbReference type="OrthoDB" id="5958224at2759"/>
<dbReference type="InterPro" id="IPR008984">
    <property type="entry name" value="SMAD_FHA_dom_sf"/>
</dbReference>
<evidence type="ECO:0000313" key="24">
    <source>
        <dbReference type="Proteomes" id="UP000504624"/>
    </source>
</evidence>
<dbReference type="GO" id="GO:0000981">
    <property type="term" value="F:DNA-binding transcription factor activity, RNA polymerase II-specific"/>
    <property type="evidence" value="ECO:0007669"/>
    <property type="project" value="TreeGrafter"/>
</dbReference>
<dbReference type="FunFam" id="2.60.200.10:FF:000013">
    <property type="entry name" value="Interferon regulatory factor 8"/>
    <property type="match status" value="1"/>
</dbReference>
<dbReference type="InterPro" id="IPR019471">
    <property type="entry name" value="Interferon_reg_factor-3"/>
</dbReference>
<dbReference type="PROSITE" id="PS50056">
    <property type="entry name" value="TYR_PHOSPHATASE_2"/>
    <property type="match status" value="1"/>
</dbReference>
<dbReference type="SUPFAM" id="SSF46785">
    <property type="entry name" value="Winged helix' DNA-binding domain"/>
    <property type="match status" value="1"/>
</dbReference>
<dbReference type="GO" id="GO:0004722">
    <property type="term" value="F:protein serine/threonine phosphatase activity"/>
    <property type="evidence" value="ECO:0007669"/>
    <property type="project" value="UniProtKB-EC"/>
</dbReference>
<evidence type="ECO:0000256" key="20">
    <source>
        <dbReference type="SAM" id="MobiDB-lite"/>
    </source>
</evidence>
<dbReference type="GO" id="GO:0004725">
    <property type="term" value="F:protein tyrosine phosphatase activity"/>
    <property type="evidence" value="ECO:0007669"/>
    <property type="project" value="UniProtKB-EC"/>
</dbReference>
<feature type="domain" description="Tyrosine specific protein phosphatases" evidence="22">
    <location>
        <begin position="65"/>
        <end position="123"/>
    </location>
</feature>
<dbReference type="InterPro" id="IPR016130">
    <property type="entry name" value="Tyr_Pase_AS"/>
</dbReference>
<dbReference type="SMART" id="SM00195">
    <property type="entry name" value="DSPc"/>
    <property type="match status" value="1"/>
</dbReference>
<dbReference type="InterPro" id="IPR001346">
    <property type="entry name" value="Interferon_reg_fact_DNA-bd_dom"/>
</dbReference>
<feature type="compositionally biased region" description="Basic and acidic residues" evidence="20">
    <location>
        <begin position="507"/>
        <end position="521"/>
    </location>
</feature>
<dbReference type="Proteomes" id="UP000504624">
    <property type="component" value="Unplaced"/>
</dbReference>
<evidence type="ECO:0000256" key="10">
    <source>
        <dbReference type="ARBA" id="ARBA00023125"/>
    </source>
</evidence>
<dbReference type="GO" id="GO:0005634">
    <property type="term" value="C:nucleus"/>
    <property type="evidence" value="ECO:0007669"/>
    <property type="project" value="UniProtKB-SubCell"/>
</dbReference>
<evidence type="ECO:0000256" key="5">
    <source>
        <dbReference type="ARBA" id="ARBA00022475"/>
    </source>
</evidence>
<reference evidence="25" key="1">
    <citation type="submission" date="2025-08" db="UniProtKB">
        <authorList>
            <consortium name="RefSeq"/>
        </authorList>
    </citation>
    <scope>IDENTIFICATION</scope>
</reference>
<dbReference type="Pfam" id="PF00782">
    <property type="entry name" value="DSPc"/>
    <property type="match status" value="1"/>
</dbReference>
<dbReference type="Pfam" id="PF00605">
    <property type="entry name" value="IRF"/>
    <property type="match status" value="1"/>
</dbReference>
<feature type="compositionally biased region" description="Polar residues" evidence="20">
    <location>
        <begin position="538"/>
        <end position="547"/>
    </location>
</feature>
<dbReference type="PANTHER" id="PTHR11949:SF24">
    <property type="entry name" value="INTERFERON REGULATORY FACTOR 9"/>
    <property type="match status" value="1"/>
</dbReference>
<keyword evidence="10" id="KW-0238">DNA-binding</keyword>
<dbReference type="PROSITE" id="PS00383">
    <property type="entry name" value="TYR_PHOSPHATASE_1"/>
    <property type="match status" value="1"/>
</dbReference>
<protein>
    <recommendedName>
        <fullName evidence="19">Dual specificity protein phosphatase 15</fullName>
        <ecNumber evidence="4">3.1.3.16</ecNumber>
        <ecNumber evidence="3">3.1.3.48</ecNumber>
    </recommendedName>
</protein>
<sequence>MGNGMSQILPGLYLGNFVDAKDLEQLSRNKITHIVSIHESPQPLLKDITYLRIPLPDTPEANIKRHFKECISFIHQCRLHGGNCLVHCLAGISRSTTVVVAYVMVVTELSCQEVLDAIRTIRPVANPNPGFRQQLSEFGGSAARKVRRHLKQRYGTSPFNDEEEIKALLPAGREGTSRTEGAQQGLVPRARDIRSTSPFLLRVKRTFSCIPACLNSPHSRDDLLIPGRTQSLGLGGNSREWAPTPSLHLQHRPGWRSITQDSAGANEQQKEPKISIGVHGCTDCEGMKPPRCLCWGSLPESHSCTAQLLHHLFLNSDVRHRCGKPDAKKKFKNRPLCRGAARAGSVGREKESESRSRFRFRRRAAMAEPGAPMRLKEWLIAQIDSGRYPGLRWENRHRTLFRIPWKHAAKQDYRQQQDAALFKAWAIYKGKYQEGTDKADPSTWKTRLRCALNKSTDFQEVPERSQLDISEPYKVYQIVTDRACDAEDSDTQSPGSEDQQGSTTGSPKKEESQKDTLETDHGPPQPLLSARPTERGQESTWESSRTTAHGPLLPHLCPGLGYLVRGVFYSWNPTHGQFLPRPQSYLPVEDVNNSDCWLHIRLYYCDVLVKEVTTRTAEGCRITSRAVPADSERLYGPSCMEQIEFPPPQALSGHGHAAAMANVLERLLPHLERGVLLWVAPEGVFMKRQCQGRVYWNGPLAPHRNWPNKLEREKTYKLLDTQQYLQQLREYLSNGQLMPQYQIHLCFGEEYPTRAGHPFQKLIMAHVEPVFARELFHHAQRLRPTLLRNSPQPCAPGTSSHVIHVLKQLCQP</sequence>
<accession>A0A6J0HX14</accession>
<dbReference type="CDD" id="cd00103">
    <property type="entry name" value="IRF"/>
    <property type="match status" value="1"/>
</dbReference>
<dbReference type="PROSITE" id="PS50054">
    <property type="entry name" value="TYR_PHOSPHATASE_DUAL"/>
    <property type="match status" value="1"/>
</dbReference>
<dbReference type="InterPro" id="IPR020422">
    <property type="entry name" value="TYR_PHOSPHATASE_DUAL_dom"/>
</dbReference>
<comment type="catalytic activity">
    <reaction evidence="16">
        <text>O-phospho-L-seryl-[protein] + H2O = L-seryl-[protein] + phosphate</text>
        <dbReference type="Rhea" id="RHEA:20629"/>
        <dbReference type="Rhea" id="RHEA-COMP:9863"/>
        <dbReference type="Rhea" id="RHEA-COMP:11604"/>
        <dbReference type="ChEBI" id="CHEBI:15377"/>
        <dbReference type="ChEBI" id="CHEBI:29999"/>
        <dbReference type="ChEBI" id="CHEBI:43474"/>
        <dbReference type="ChEBI" id="CHEBI:83421"/>
        <dbReference type="EC" id="3.1.3.16"/>
    </reaction>
</comment>
<dbReference type="Gene3D" id="2.60.200.10">
    <property type="match status" value="1"/>
</dbReference>
<dbReference type="SMART" id="SM00348">
    <property type="entry name" value="IRF"/>
    <property type="match status" value="1"/>
</dbReference>
<dbReference type="InterPro" id="IPR036388">
    <property type="entry name" value="WH-like_DNA-bd_sf"/>
</dbReference>
<evidence type="ECO:0000256" key="18">
    <source>
        <dbReference type="ARBA" id="ARBA00051722"/>
    </source>
</evidence>
<keyword evidence="24" id="KW-1185">Reference proteome</keyword>
<evidence type="ECO:0000256" key="17">
    <source>
        <dbReference type="ARBA" id="ARBA00048336"/>
    </source>
</evidence>
<dbReference type="AlphaFoldDB" id="A0A6J0HX14"/>
<dbReference type="GO" id="GO:0045944">
    <property type="term" value="P:positive regulation of transcription by RNA polymerase II"/>
    <property type="evidence" value="ECO:0007669"/>
    <property type="project" value="UniProtKB-ARBA"/>
</dbReference>
<dbReference type="InterPro" id="IPR017855">
    <property type="entry name" value="SMAD-like_dom_sf"/>
</dbReference>
<keyword evidence="11" id="KW-0472">Membrane</keyword>
<evidence type="ECO:0000259" key="23">
    <source>
        <dbReference type="PROSITE" id="PS51507"/>
    </source>
</evidence>
<keyword evidence="12" id="KW-0010">Activator</keyword>
<evidence type="ECO:0000256" key="4">
    <source>
        <dbReference type="ARBA" id="ARBA00013081"/>
    </source>
</evidence>
<evidence type="ECO:0000256" key="9">
    <source>
        <dbReference type="ARBA" id="ARBA00023015"/>
    </source>
</evidence>
<dbReference type="InterPro" id="IPR003595">
    <property type="entry name" value="Tyr_Pase_cat"/>
</dbReference>
<comment type="catalytic activity">
    <reaction evidence="17">
        <text>O-phospho-L-threonyl-[protein] + H2O = L-threonyl-[protein] + phosphate</text>
        <dbReference type="Rhea" id="RHEA:47004"/>
        <dbReference type="Rhea" id="RHEA-COMP:11060"/>
        <dbReference type="Rhea" id="RHEA-COMP:11605"/>
        <dbReference type="ChEBI" id="CHEBI:15377"/>
        <dbReference type="ChEBI" id="CHEBI:30013"/>
        <dbReference type="ChEBI" id="CHEBI:43474"/>
        <dbReference type="ChEBI" id="CHEBI:61977"/>
        <dbReference type="EC" id="3.1.3.16"/>
    </reaction>
</comment>
<keyword evidence="9" id="KW-0805">Transcription regulation</keyword>
<dbReference type="PROSITE" id="PS00601">
    <property type="entry name" value="IRF_1"/>
    <property type="match status" value="1"/>
</dbReference>
<dbReference type="InterPro" id="IPR000340">
    <property type="entry name" value="Dual-sp_phosphatase_cat-dom"/>
</dbReference>
<comment type="subcellular location">
    <subcellularLocation>
        <location evidence="2">Cell membrane</location>
        <topology evidence="2">Lipid-anchor</topology>
        <orientation evidence="2">Cytoplasmic side</orientation>
    </subcellularLocation>
    <subcellularLocation>
        <location evidence="1">Nucleus</location>
    </subcellularLocation>
</comment>
<dbReference type="GO" id="GO:0000978">
    <property type="term" value="F:RNA polymerase II cis-regulatory region sequence-specific DNA binding"/>
    <property type="evidence" value="ECO:0007669"/>
    <property type="project" value="TreeGrafter"/>
</dbReference>
<dbReference type="PANTHER" id="PTHR11949">
    <property type="entry name" value="INTERFERON REGULATORY FACTOR"/>
    <property type="match status" value="1"/>
</dbReference>
<dbReference type="PROSITE" id="PS51507">
    <property type="entry name" value="IRF_2"/>
    <property type="match status" value="1"/>
</dbReference>
<evidence type="ECO:0000256" key="1">
    <source>
        <dbReference type="ARBA" id="ARBA00004123"/>
    </source>
</evidence>
<evidence type="ECO:0000313" key="25">
    <source>
        <dbReference type="RefSeq" id="XP_017678064.1"/>
    </source>
</evidence>
<keyword evidence="8" id="KW-0904">Protein phosphatase</keyword>
<dbReference type="InterPro" id="IPR036390">
    <property type="entry name" value="WH_DNA-bd_sf"/>
</dbReference>
<evidence type="ECO:0000256" key="6">
    <source>
        <dbReference type="ARBA" id="ARBA00022707"/>
    </source>
</evidence>
<dbReference type="Gene3D" id="1.10.10.10">
    <property type="entry name" value="Winged helix-like DNA-binding domain superfamily/Winged helix DNA-binding domain"/>
    <property type="match status" value="1"/>
</dbReference>
<organism evidence="24 25">
    <name type="scientific">Lepidothrix coronata</name>
    <name type="common">blue-crowned manakin</name>
    <dbReference type="NCBI Taxonomy" id="321398"/>
    <lineage>
        <taxon>Eukaryota</taxon>
        <taxon>Metazoa</taxon>
        <taxon>Chordata</taxon>
        <taxon>Craniata</taxon>
        <taxon>Vertebrata</taxon>
        <taxon>Euteleostomi</taxon>
        <taxon>Archelosauria</taxon>
        <taxon>Archosauria</taxon>
        <taxon>Dinosauria</taxon>
        <taxon>Saurischia</taxon>
        <taxon>Theropoda</taxon>
        <taxon>Coelurosauria</taxon>
        <taxon>Aves</taxon>
        <taxon>Neognathae</taxon>
        <taxon>Neoaves</taxon>
        <taxon>Telluraves</taxon>
        <taxon>Australaves</taxon>
        <taxon>Passeriformes</taxon>
        <taxon>Pipridae</taxon>
        <taxon>Lepidothrix</taxon>
    </lineage>
</organism>
<dbReference type="SUPFAM" id="SSF49879">
    <property type="entry name" value="SMAD/FHA domain"/>
    <property type="match status" value="1"/>
</dbReference>
<dbReference type="GO" id="GO:0005886">
    <property type="term" value="C:plasma membrane"/>
    <property type="evidence" value="ECO:0007669"/>
    <property type="project" value="UniProtKB-SubCell"/>
</dbReference>
<dbReference type="InterPro" id="IPR029021">
    <property type="entry name" value="Prot-tyrosine_phosphatase-like"/>
</dbReference>
<evidence type="ECO:0000256" key="12">
    <source>
        <dbReference type="ARBA" id="ARBA00023159"/>
    </source>
</evidence>
<comment type="catalytic activity">
    <reaction evidence="18">
        <text>O-phospho-L-tyrosyl-[protein] + H2O = L-tyrosyl-[protein] + phosphate</text>
        <dbReference type="Rhea" id="RHEA:10684"/>
        <dbReference type="Rhea" id="RHEA-COMP:10136"/>
        <dbReference type="Rhea" id="RHEA-COMP:20101"/>
        <dbReference type="ChEBI" id="CHEBI:15377"/>
        <dbReference type="ChEBI" id="CHEBI:43474"/>
        <dbReference type="ChEBI" id="CHEBI:46858"/>
        <dbReference type="ChEBI" id="CHEBI:61978"/>
        <dbReference type="EC" id="3.1.3.48"/>
    </reaction>
</comment>
<evidence type="ECO:0000256" key="19">
    <source>
        <dbReference type="ARBA" id="ARBA00068799"/>
    </source>
</evidence>
<dbReference type="FunFam" id="1.10.10.10:FF:000041">
    <property type="entry name" value="Interferon regulatory factor 4"/>
    <property type="match status" value="1"/>
</dbReference>
<gene>
    <name evidence="25" type="primary">DUSP15</name>
</gene>
<dbReference type="SUPFAM" id="SSF52799">
    <property type="entry name" value="(Phosphotyrosine protein) phosphatases II"/>
    <property type="match status" value="1"/>
</dbReference>
<dbReference type="CTD" id="128853"/>
<evidence type="ECO:0000256" key="14">
    <source>
        <dbReference type="ARBA" id="ARBA00023242"/>
    </source>
</evidence>